<dbReference type="Proteomes" id="UP001524502">
    <property type="component" value="Unassembled WGS sequence"/>
</dbReference>
<dbReference type="NCBIfam" id="TIGR00180">
    <property type="entry name" value="parB_part"/>
    <property type="match status" value="1"/>
</dbReference>
<dbReference type="InterPro" id="IPR003115">
    <property type="entry name" value="ParB_N"/>
</dbReference>
<organism evidence="3 4">
    <name type="scientific">Anaerovorax odorimutans</name>
    <dbReference type="NCBI Taxonomy" id="109327"/>
    <lineage>
        <taxon>Bacteria</taxon>
        <taxon>Bacillati</taxon>
        <taxon>Bacillota</taxon>
        <taxon>Clostridia</taxon>
        <taxon>Peptostreptococcales</taxon>
        <taxon>Anaerovoracaceae</taxon>
        <taxon>Anaerovorax</taxon>
    </lineage>
</organism>
<comment type="similarity">
    <text evidence="1">Belongs to the ParB family.</text>
</comment>
<dbReference type="InterPro" id="IPR004437">
    <property type="entry name" value="ParB/RepB/Spo0J"/>
</dbReference>
<dbReference type="InterPro" id="IPR050336">
    <property type="entry name" value="Chromosome_partition/occlusion"/>
</dbReference>
<dbReference type="Gene3D" id="1.10.10.2830">
    <property type="match status" value="1"/>
</dbReference>
<evidence type="ECO:0000256" key="1">
    <source>
        <dbReference type="ARBA" id="ARBA00006295"/>
    </source>
</evidence>
<protein>
    <submittedName>
        <fullName evidence="3">ParB/RepB/Spo0J family partition protein</fullName>
    </submittedName>
</protein>
<reference evidence="3 4" key="1">
    <citation type="submission" date="2022-06" db="EMBL/GenBank/DDBJ databases">
        <title>Isolation of gut microbiota from human fecal samples.</title>
        <authorList>
            <person name="Pamer E.G."/>
            <person name="Barat B."/>
            <person name="Waligurski E."/>
            <person name="Medina S."/>
            <person name="Paddock L."/>
            <person name="Mostad J."/>
        </authorList>
    </citation>
    <scope>NUCLEOTIDE SEQUENCE [LARGE SCALE GENOMIC DNA]</scope>
    <source>
        <strain evidence="3 4">SL.3.17</strain>
    </source>
</reference>
<evidence type="ECO:0000313" key="3">
    <source>
        <dbReference type="EMBL" id="MCQ4637453.1"/>
    </source>
</evidence>
<dbReference type="Pfam" id="PF17762">
    <property type="entry name" value="HTH_ParB"/>
    <property type="match status" value="1"/>
</dbReference>
<comment type="caution">
    <text evidence="3">The sequence shown here is derived from an EMBL/GenBank/DDBJ whole genome shotgun (WGS) entry which is preliminary data.</text>
</comment>
<dbReference type="EMBL" id="JANFXK010000013">
    <property type="protein sequence ID" value="MCQ4637453.1"/>
    <property type="molecule type" value="Genomic_DNA"/>
</dbReference>
<dbReference type="RefSeq" id="WP_256132642.1">
    <property type="nucleotide sequence ID" value="NZ_JANFXK010000013.1"/>
</dbReference>
<dbReference type="PANTHER" id="PTHR33375">
    <property type="entry name" value="CHROMOSOME-PARTITIONING PROTEIN PARB-RELATED"/>
    <property type="match status" value="1"/>
</dbReference>
<accession>A0ABT1RQI0</accession>
<proteinExistence type="inferred from homology"/>
<dbReference type="Gene3D" id="3.90.1530.30">
    <property type="match status" value="1"/>
</dbReference>
<evidence type="ECO:0000313" key="4">
    <source>
        <dbReference type="Proteomes" id="UP001524502"/>
    </source>
</evidence>
<gene>
    <name evidence="3" type="ORF">NE619_12020</name>
</gene>
<sequence>MLIKKVTEVPIDMIFTNPEQPRKIFGEEELLELRDSIKEYGVIQPIILKRYNNGSYIVIAGERRLRAATMAGLTKIPAIIREADDKDAAIIALVENVQRENLGYMEEAQAYSRLMEEFELTQGELAERVGKKQSTISNKIRLLSLPEDIQRELVTNRLTERHARALLKIPDDETRRMVIDRIVSHGLNVRQSEKLIEDVLEKQQEEKRKQNKIRYISYKLYLNTIRKTFNEIFQVEQGAKYTQEDKGEYYEVKITIPKNTPKQKQAVNQ</sequence>
<keyword evidence="4" id="KW-1185">Reference proteome</keyword>
<dbReference type="CDD" id="cd16393">
    <property type="entry name" value="SPO0J_N"/>
    <property type="match status" value="1"/>
</dbReference>
<evidence type="ECO:0000259" key="2">
    <source>
        <dbReference type="SMART" id="SM00470"/>
    </source>
</evidence>
<dbReference type="SUPFAM" id="SSF109709">
    <property type="entry name" value="KorB DNA-binding domain-like"/>
    <property type="match status" value="1"/>
</dbReference>
<name>A0ABT1RQI0_9FIRM</name>
<dbReference type="InterPro" id="IPR041468">
    <property type="entry name" value="HTH_ParB/Spo0J"/>
</dbReference>
<dbReference type="SUPFAM" id="SSF110849">
    <property type="entry name" value="ParB/Sulfiredoxin"/>
    <property type="match status" value="1"/>
</dbReference>
<dbReference type="SMART" id="SM00470">
    <property type="entry name" value="ParB"/>
    <property type="match status" value="1"/>
</dbReference>
<dbReference type="InterPro" id="IPR036086">
    <property type="entry name" value="ParB/Sulfiredoxin_sf"/>
</dbReference>
<feature type="domain" description="ParB-like N-terminal" evidence="2">
    <location>
        <begin position="7"/>
        <end position="97"/>
    </location>
</feature>
<dbReference type="PANTHER" id="PTHR33375:SF8">
    <property type="entry name" value="NUCLEOID OCCLUSION PROTEIN"/>
    <property type="match status" value="1"/>
</dbReference>
<dbReference type="Pfam" id="PF02195">
    <property type="entry name" value="ParB_N"/>
    <property type="match status" value="1"/>
</dbReference>